<keyword evidence="5 9" id="KW-0418">Kinase</keyword>
<protein>
    <recommendedName>
        <fullName evidence="9">Cytidylate kinase</fullName>
        <shortName evidence="9">CK</shortName>
        <ecNumber evidence="9">2.7.4.25</ecNumber>
    </recommendedName>
    <alternativeName>
        <fullName evidence="9">Cytidine monophosphate kinase</fullName>
        <shortName evidence="9">CMP kinase</shortName>
    </alternativeName>
</protein>
<evidence type="ECO:0000259" key="10">
    <source>
        <dbReference type="Pfam" id="PF02224"/>
    </source>
</evidence>
<keyword evidence="12" id="KW-1185">Reference proteome</keyword>
<dbReference type="GO" id="GO:0036431">
    <property type="term" value="F:dCMP kinase activity"/>
    <property type="evidence" value="ECO:0007669"/>
    <property type="project" value="InterPro"/>
</dbReference>
<dbReference type="RefSeq" id="WP_067389461.1">
    <property type="nucleotide sequence ID" value="NZ_JXKH01000002.1"/>
</dbReference>
<evidence type="ECO:0000313" key="11">
    <source>
        <dbReference type="EMBL" id="OJG19208.1"/>
    </source>
</evidence>
<sequence length="226" mass="24850">MKKISIAIDGPASSGKSTVAKILAKKYGFIYCDTGAMYRALTYAALRFDVDFEDDAGLVALLAEQPISFKAAETGQRVFIGDLEVTTEIRQPDVTNAVSIVAKQPLVRQEMVRLQQKIGEAGGVVMDGRDIGTQVLPNAEVKIFLVASVTERAERRYKENQEKGITTDFETLKKEIERRDYLDSTREVSPLVQAKDAVLLDTTGMTIESVVAAIENIVNTKENTSK</sequence>
<keyword evidence="4 9" id="KW-0547">Nucleotide-binding</keyword>
<keyword evidence="2 9" id="KW-0963">Cytoplasm</keyword>
<dbReference type="HAMAP" id="MF_00238">
    <property type="entry name" value="Cytidyl_kinase_type1"/>
    <property type="match status" value="1"/>
</dbReference>
<dbReference type="EC" id="2.7.4.25" evidence="9"/>
<evidence type="ECO:0000256" key="4">
    <source>
        <dbReference type="ARBA" id="ARBA00022741"/>
    </source>
</evidence>
<dbReference type="Proteomes" id="UP000181884">
    <property type="component" value="Unassembled WGS sequence"/>
</dbReference>
<keyword evidence="3 9" id="KW-0808">Transferase</keyword>
<comment type="subcellular location">
    <subcellularLocation>
        <location evidence="9">Cytoplasm</location>
    </subcellularLocation>
</comment>
<proteinExistence type="inferred from homology"/>
<dbReference type="PANTHER" id="PTHR21299">
    <property type="entry name" value="CYTIDYLATE KINASE/PANTOATE-BETA-ALANINE LIGASE"/>
    <property type="match status" value="1"/>
</dbReference>
<accession>A0A1L8RHH7</accession>
<evidence type="ECO:0000256" key="6">
    <source>
        <dbReference type="ARBA" id="ARBA00022840"/>
    </source>
</evidence>
<dbReference type="STRING" id="214095.RU97_GL000779"/>
<dbReference type="InterPro" id="IPR011994">
    <property type="entry name" value="Cytidylate_kinase_dom"/>
</dbReference>
<dbReference type="GO" id="GO:0005829">
    <property type="term" value="C:cytosol"/>
    <property type="evidence" value="ECO:0007669"/>
    <property type="project" value="TreeGrafter"/>
</dbReference>
<evidence type="ECO:0000256" key="2">
    <source>
        <dbReference type="ARBA" id="ARBA00022490"/>
    </source>
</evidence>
<evidence type="ECO:0000313" key="12">
    <source>
        <dbReference type="Proteomes" id="UP000181884"/>
    </source>
</evidence>
<feature type="binding site" evidence="9">
    <location>
        <begin position="10"/>
        <end position="18"/>
    </location>
    <ligand>
        <name>ATP</name>
        <dbReference type="ChEBI" id="CHEBI:30616"/>
    </ligand>
</feature>
<dbReference type="SUPFAM" id="SSF52540">
    <property type="entry name" value="P-loop containing nucleoside triphosphate hydrolases"/>
    <property type="match status" value="1"/>
</dbReference>
<feature type="domain" description="Cytidylate kinase" evidence="10">
    <location>
        <begin position="6"/>
        <end position="219"/>
    </location>
</feature>
<evidence type="ECO:0000256" key="3">
    <source>
        <dbReference type="ARBA" id="ARBA00022679"/>
    </source>
</evidence>
<organism evidence="11 12">
    <name type="scientific">Enterococcus canis</name>
    <dbReference type="NCBI Taxonomy" id="214095"/>
    <lineage>
        <taxon>Bacteria</taxon>
        <taxon>Bacillati</taxon>
        <taxon>Bacillota</taxon>
        <taxon>Bacilli</taxon>
        <taxon>Lactobacillales</taxon>
        <taxon>Enterococcaceae</taxon>
        <taxon>Enterococcus</taxon>
    </lineage>
</organism>
<name>A0A1L8RHH7_9ENTE</name>
<dbReference type="PANTHER" id="PTHR21299:SF2">
    <property type="entry name" value="CYTIDYLATE KINASE"/>
    <property type="match status" value="1"/>
</dbReference>
<dbReference type="Gene3D" id="3.40.50.300">
    <property type="entry name" value="P-loop containing nucleotide triphosphate hydrolases"/>
    <property type="match status" value="1"/>
</dbReference>
<dbReference type="GO" id="GO:0005524">
    <property type="term" value="F:ATP binding"/>
    <property type="evidence" value="ECO:0007669"/>
    <property type="project" value="UniProtKB-UniRule"/>
</dbReference>
<dbReference type="CDD" id="cd02020">
    <property type="entry name" value="CMPK"/>
    <property type="match status" value="1"/>
</dbReference>
<dbReference type="InterPro" id="IPR027417">
    <property type="entry name" value="P-loop_NTPase"/>
</dbReference>
<evidence type="ECO:0000256" key="8">
    <source>
        <dbReference type="ARBA" id="ARBA00048478"/>
    </source>
</evidence>
<gene>
    <name evidence="9" type="primary">cmk</name>
    <name evidence="11" type="ORF">RU97_GL000779</name>
</gene>
<reference evidence="11 12" key="1">
    <citation type="submission" date="2014-12" db="EMBL/GenBank/DDBJ databases">
        <title>Draft genome sequences of 29 type strains of Enterococci.</title>
        <authorList>
            <person name="Zhong Z."/>
            <person name="Sun Z."/>
            <person name="Liu W."/>
            <person name="Zhang W."/>
            <person name="Zhang H."/>
        </authorList>
    </citation>
    <scope>NUCLEOTIDE SEQUENCE [LARGE SCALE GENOMIC DNA]</scope>
    <source>
        <strain evidence="11 12">DSM 17029</strain>
    </source>
</reference>
<dbReference type="NCBIfam" id="TIGR00017">
    <property type="entry name" value="cmk"/>
    <property type="match status" value="1"/>
</dbReference>
<dbReference type="AlphaFoldDB" id="A0A1L8RHH7"/>
<comment type="catalytic activity">
    <reaction evidence="8 9">
        <text>CMP + ATP = CDP + ADP</text>
        <dbReference type="Rhea" id="RHEA:11600"/>
        <dbReference type="ChEBI" id="CHEBI:30616"/>
        <dbReference type="ChEBI" id="CHEBI:58069"/>
        <dbReference type="ChEBI" id="CHEBI:60377"/>
        <dbReference type="ChEBI" id="CHEBI:456216"/>
        <dbReference type="EC" id="2.7.4.25"/>
    </reaction>
</comment>
<comment type="caution">
    <text evidence="11">The sequence shown here is derived from an EMBL/GenBank/DDBJ whole genome shotgun (WGS) entry which is preliminary data.</text>
</comment>
<evidence type="ECO:0000256" key="1">
    <source>
        <dbReference type="ARBA" id="ARBA00009427"/>
    </source>
</evidence>
<dbReference type="GO" id="GO:0006220">
    <property type="term" value="P:pyrimidine nucleotide metabolic process"/>
    <property type="evidence" value="ECO:0007669"/>
    <property type="project" value="UniProtKB-UniRule"/>
</dbReference>
<dbReference type="GO" id="GO:0015949">
    <property type="term" value="P:nucleobase-containing small molecule interconversion"/>
    <property type="evidence" value="ECO:0007669"/>
    <property type="project" value="TreeGrafter"/>
</dbReference>
<keyword evidence="6 9" id="KW-0067">ATP-binding</keyword>
<dbReference type="InterPro" id="IPR003136">
    <property type="entry name" value="Cytidylate_kin"/>
</dbReference>
<dbReference type="GO" id="GO:0036430">
    <property type="term" value="F:CMP kinase activity"/>
    <property type="evidence" value="ECO:0007669"/>
    <property type="project" value="RHEA"/>
</dbReference>
<dbReference type="FunFam" id="3.40.50.300:FF:000484">
    <property type="entry name" value="Cytidylate kinase"/>
    <property type="match status" value="1"/>
</dbReference>
<evidence type="ECO:0000256" key="9">
    <source>
        <dbReference type="HAMAP-Rule" id="MF_00238"/>
    </source>
</evidence>
<evidence type="ECO:0000256" key="7">
    <source>
        <dbReference type="ARBA" id="ARBA00047615"/>
    </source>
</evidence>
<comment type="catalytic activity">
    <reaction evidence="7 9">
        <text>dCMP + ATP = dCDP + ADP</text>
        <dbReference type="Rhea" id="RHEA:25094"/>
        <dbReference type="ChEBI" id="CHEBI:30616"/>
        <dbReference type="ChEBI" id="CHEBI:57566"/>
        <dbReference type="ChEBI" id="CHEBI:58593"/>
        <dbReference type="ChEBI" id="CHEBI:456216"/>
        <dbReference type="EC" id="2.7.4.25"/>
    </reaction>
</comment>
<dbReference type="Pfam" id="PF02224">
    <property type="entry name" value="Cytidylate_kin"/>
    <property type="match status" value="1"/>
</dbReference>
<dbReference type="EMBL" id="JXKH01000002">
    <property type="protein sequence ID" value="OJG19208.1"/>
    <property type="molecule type" value="Genomic_DNA"/>
</dbReference>
<comment type="similarity">
    <text evidence="1 9">Belongs to the cytidylate kinase family. Type 1 subfamily.</text>
</comment>
<evidence type="ECO:0000256" key="5">
    <source>
        <dbReference type="ARBA" id="ARBA00022777"/>
    </source>
</evidence>